<evidence type="ECO:0000259" key="1">
    <source>
        <dbReference type="Pfam" id="PF01425"/>
    </source>
</evidence>
<dbReference type="PANTHER" id="PTHR11895:SF76">
    <property type="entry name" value="INDOLEACETAMIDE HYDROLASE"/>
    <property type="match status" value="1"/>
</dbReference>
<dbReference type="KEGG" id="vab:WPS_08160"/>
<dbReference type="GO" id="GO:0003824">
    <property type="term" value="F:catalytic activity"/>
    <property type="evidence" value="ECO:0007669"/>
    <property type="project" value="InterPro"/>
</dbReference>
<dbReference type="InterPro" id="IPR023631">
    <property type="entry name" value="Amidase_dom"/>
</dbReference>
<dbReference type="InterPro" id="IPR036928">
    <property type="entry name" value="AS_sf"/>
</dbReference>
<reference evidence="2 3" key="1">
    <citation type="journal article" date="2022" name="ISME Commun">
        <title>Vulcanimicrobium alpinus gen. nov. sp. nov., the first cultivated representative of the candidate phylum 'Eremiobacterota', is a metabolically versatile aerobic anoxygenic phototroph.</title>
        <authorList>
            <person name="Yabe S."/>
            <person name="Muto K."/>
            <person name="Abe K."/>
            <person name="Yokota A."/>
            <person name="Staudigel H."/>
            <person name="Tebo B.M."/>
        </authorList>
    </citation>
    <scope>NUCLEOTIDE SEQUENCE [LARGE SCALE GENOMIC DNA]</scope>
    <source>
        <strain evidence="2 3">WC8-2</strain>
    </source>
</reference>
<dbReference type="RefSeq" id="WP_317997489.1">
    <property type="nucleotide sequence ID" value="NZ_AP025523.1"/>
</dbReference>
<keyword evidence="3" id="KW-1185">Reference proteome</keyword>
<evidence type="ECO:0000313" key="2">
    <source>
        <dbReference type="EMBL" id="BDE05540.1"/>
    </source>
</evidence>
<sequence>MLDTGTSLLSAVDLARRIAAKECSAVEVMQSHLERIAQMNPQLNAIVTVDAEGALAAAYAADARQARGEPLGPLHGLPVAHKDTFLTRGMRTTFGSPIYRDFIPDVDSLVVARQRDAGAIAVGKTNVPEFAAGSQTFNTVFGATRNPFDTSKTCGGSSGGAAVALACGMVALADGSDLGGSLRNPANFCNVVGLRPSVGRVPQWPADDPWNTLSVAGPMGRSVADAALLLSVVAGPDARAPLAIAEDGAIFRAPLERDVRGTRVAWSADLGGLPVEPAVRAVLASRRHVFDDMGCIVDEATPDFSGADDAFRVQRGIAFAQAHAELIAQRRADFKDAIVWNTEYGLALTGADVARAQALRGALFARMHDFMERYEILVAPVNQVTPFDVDTSYPTQIDGVAMETYMDWMRSCYLITVTGHPAISVPCGFTPDGLPVGIQLIGRHRGERALLEFAHAFEQANAPSP</sequence>
<proteinExistence type="predicted"/>
<dbReference type="PROSITE" id="PS00571">
    <property type="entry name" value="AMIDASES"/>
    <property type="match status" value="1"/>
</dbReference>
<dbReference type="InterPro" id="IPR020556">
    <property type="entry name" value="Amidase_CS"/>
</dbReference>
<name>A0AAN1XTX9_UNVUL</name>
<evidence type="ECO:0000313" key="3">
    <source>
        <dbReference type="Proteomes" id="UP001317532"/>
    </source>
</evidence>
<organism evidence="2 3">
    <name type="scientific">Vulcanimicrobium alpinum</name>
    <dbReference type="NCBI Taxonomy" id="3016050"/>
    <lineage>
        <taxon>Bacteria</taxon>
        <taxon>Bacillati</taxon>
        <taxon>Vulcanimicrobiota</taxon>
        <taxon>Vulcanimicrobiia</taxon>
        <taxon>Vulcanimicrobiales</taxon>
        <taxon>Vulcanimicrobiaceae</taxon>
        <taxon>Vulcanimicrobium</taxon>
    </lineage>
</organism>
<gene>
    <name evidence="2" type="ORF">WPS_08160</name>
</gene>
<dbReference type="PANTHER" id="PTHR11895">
    <property type="entry name" value="TRANSAMIDASE"/>
    <property type="match status" value="1"/>
</dbReference>
<dbReference type="Pfam" id="PF01425">
    <property type="entry name" value="Amidase"/>
    <property type="match status" value="1"/>
</dbReference>
<feature type="domain" description="Amidase" evidence="1">
    <location>
        <begin position="27"/>
        <end position="451"/>
    </location>
</feature>
<dbReference type="Proteomes" id="UP001317532">
    <property type="component" value="Chromosome"/>
</dbReference>
<dbReference type="EMBL" id="AP025523">
    <property type="protein sequence ID" value="BDE05540.1"/>
    <property type="molecule type" value="Genomic_DNA"/>
</dbReference>
<dbReference type="NCBIfam" id="NF005686">
    <property type="entry name" value="PRK07486.1"/>
    <property type="match status" value="1"/>
</dbReference>
<dbReference type="InterPro" id="IPR000120">
    <property type="entry name" value="Amidase"/>
</dbReference>
<accession>A0AAN1XTX9</accession>
<dbReference type="Gene3D" id="3.90.1300.10">
    <property type="entry name" value="Amidase signature (AS) domain"/>
    <property type="match status" value="1"/>
</dbReference>
<dbReference type="AlphaFoldDB" id="A0AAN1XTX9"/>
<dbReference type="SUPFAM" id="SSF75304">
    <property type="entry name" value="Amidase signature (AS) enzymes"/>
    <property type="match status" value="1"/>
</dbReference>
<protein>
    <submittedName>
        <fullName evidence="2">Amidase</fullName>
    </submittedName>
</protein>